<name>A0A4U5U452_COLLU</name>
<evidence type="ECO:0000256" key="5">
    <source>
        <dbReference type="ARBA" id="ARBA00023055"/>
    </source>
</evidence>
<sequence length="880" mass="96614">MILFLFLVQPPGSRFLNRNSKTETKLETSQRRRVSICICRQTLTSAGCSVKCTFTVSSVAVPQSEYLLKSSEMKSGAAGPRLNNNQLYKFSYTTEVLVDRARGSKEGSTGYRISSDVDVNLVWRDPSSKDDQLIRLVISNVRIDPASRRSEKKNILHGSTAESVLGKTKLAALMKPFLLHLKNGKAKAFYSYWAEPATIKNLKRGLASLLQVQLKTGKVIEVLGVSRKSNSVTVFTLEDGFIGSAVAEEMHSLAVNARRSAAAKVVSRQTLKLVKTEAGPLEAAGKDVAGVVKSIDAKLAAVGIVAEKVKSQCKGCPSLFEHWQAQQKQLEPASLSKATAPRSFLALIQSIRKASKDDILKTAASLDAMLEFLNFTDAKSFVLQERFLYACGFSSHPNERMLQALLDISKGKIGNTDIKESVVIIMGALVHKLCQKGGCNLPAVVKVKKMILEGPDSTKVESEVQMYLLALKNSLLPEAIPIFTKYAESEVGAYNTISLTALQRYDVNLMTNEVKLTVNRVYHQNRRIYEKNVRAAAADVILSSNPSYVEVKNLLLSIGNLPYEMNKYMLSKIQDILRFQLPASKVIQQAMKDTISHNYDRFAKVGSSSAYSGFMAQSADVTSTYSLDILYSGSGVLRRSNMNIYGASNGAMLHGLQVAIEAQGLESLIAATPDEGEEDLESFAGMSALLFDVQLRPVTFFKGYSDLMSKMFSMSGEPMNVVKGLILLTDHSEVIQLQSGLKASAEFQGGLAIDISGGMEVSLWYRESKTSVNNRGALVVTGNVTVDMDFMRAGVEVSFETEASLDFITTVQFSEYPFLVCIQMDKTTFPFSESVSKYESLSSGKSVVSHKSKKQLVPGSEFPLHQENSNMCKRVFDSSW</sequence>
<organism evidence="9 10">
    <name type="scientific">Collichthys lucidus</name>
    <name type="common">Big head croaker</name>
    <name type="synonym">Sciaena lucida</name>
    <dbReference type="NCBI Taxonomy" id="240159"/>
    <lineage>
        <taxon>Eukaryota</taxon>
        <taxon>Metazoa</taxon>
        <taxon>Chordata</taxon>
        <taxon>Craniata</taxon>
        <taxon>Vertebrata</taxon>
        <taxon>Euteleostomi</taxon>
        <taxon>Actinopterygii</taxon>
        <taxon>Neopterygii</taxon>
        <taxon>Teleostei</taxon>
        <taxon>Neoteleostei</taxon>
        <taxon>Acanthomorphata</taxon>
        <taxon>Eupercaria</taxon>
        <taxon>Sciaenidae</taxon>
        <taxon>Collichthys</taxon>
    </lineage>
</organism>
<dbReference type="Gene3D" id="1.25.10.20">
    <property type="entry name" value="Vitellinogen, superhelical"/>
    <property type="match status" value="1"/>
</dbReference>
<evidence type="ECO:0000256" key="4">
    <source>
        <dbReference type="ARBA" id="ARBA00022824"/>
    </source>
</evidence>
<dbReference type="GO" id="GO:0016323">
    <property type="term" value="C:basolateral plasma membrane"/>
    <property type="evidence" value="ECO:0007669"/>
    <property type="project" value="TreeGrafter"/>
</dbReference>
<feature type="domain" description="Vitellogenin" evidence="8">
    <location>
        <begin position="82"/>
        <end position="656"/>
    </location>
</feature>
<dbReference type="SUPFAM" id="SSF48431">
    <property type="entry name" value="Lipovitellin-phosvitin complex, superhelical domain"/>
    <property type="match status" value="1"/>
</dbReference>
<keyword evidence="6" id="KW-1015">Disulfide bond</keyword>
<reference evidence="9 10" key="1">
    <citation type="submission" date="2019-01" db="EMBL/GenBank/DDBJ databases">
        <title>Genome Assembly of Collichthys lucidus.</title>
        <authorList>
            <person name="Cai M."/>
            <person name="Xiao S."/>
        </authorList>
    </citation>
    <scope>NUCLEOTIDE SEQUENCE [LARGE SCALE GENOMIC DNA]</scope>
    <source>
        <strain evidence="9">JT15FE1705JMU</strain>
        <tissue evidence="9">Muscle</tissue>
    </source>
</reference>
<keyword evidence="10" id="KW-1185">Reference proteome</keyword>
<dbReference type="SMART" id="SM00638">
    <property type="entry name" value="LPD_N"/>
    <property type="match status" value="1"/>
</dbReference>
<dbReference type="PANTHER" id="PTHR13024">
    <property type="entry name" value="MICROSOMAL TRIGLYCERIDE TRANSFER PROTEIN, LARGE SUBUNIT"/>
    <property type="match status" value="1"/>
</dbReference>
<dbReference type="InterPro" id="IPR011030">
    <property type="entry name" value="Lipovitellin_superhlx_dom"/>
</dbReference>
<evidence type="ECO:0000256" key="3">
    <source>
        <dbReference type="ARBA" id="ARBA00022729"/>
    </source>
</evidence>
<dbReference type="GO" id="GO:0120013">
    <property type="term" value="F:lipid transfer activity"/>
    <property type="evidence" value="ECO:0007669"/>
    <property type="project" value="UniProtKB-ARBA"/>
</dbReference>
<dbReference type="GO" id="GO:0008289">
    <property type="term" value="F:lipid binding"/>
    <property type="evidence" value="ECO:0007669"/>
    <property type="project" value="InterPro"/>
</dbReference>
<dbReference type="InterPro" id="IPR015816">
    <property type="entry name" value="Vitellinogen_b-sht_N"/>
</dbReference>
<dbReference type="STRING" id="240159.A0A4U5U452"/>
<evidence type="ECO:0000259" key="8">
    <source>
        <dbReference type="PROSITE" id="PS51211"/>
    </source>
</evidence>
<dbReference type="PANTHER" id="PTHR13024:SF1">
    <property type="entry name" value="MICROSOMAL TRIGLYCERIDE TRANSFER PROTEIN LARGE SUBUNIT"/>
    <property type="match status" value="1"/>
</dbReference>
<dbReference type="InterPro" id="IPR045811">
    <property type="entry name" value="MTP_lip-bd"/>
</dbReference>
<dbReference type="GO" id="GO:0042157">
    <property type="term" value="P:lipoprotein metabolic process"/>
    <property type="evidence" value="ECO:0007669"/>
    <property type="project" value="TreeGrafter"/>
</dbReference>
<dbReference type="Proteomes" id="UP000298787">
    <property type="component" value="Chromosome 3"/>
</dbReference>
<dbReference type="Gene3D" id="2.30.230.10">
    <property type="entry name" value="Lipovitellin, beta-sheet shell regions, chain A"/>
    <property type="match status" value="1"/>
</dbReference>
<dbReference type="GO" id="GO:0005548">
    <property type="term" value="F:phospholipid transporter activity"/>
    <property type="evidence" value="ECO:0007669"/>
    <property type="project" value="InterPro"/>
</dbReference>
<keyword evidence="2" id="KW-0813">Transport</keyword>
<dbReference type="InterPro" id="IPR001747">
    <property type="entry name" value="Vitellogenin_N"/>
</dbReference>
<dbReference type="Pfam" id="PF01347">
    <property type="entry name" value="Vitellogenin_N"/>
    <property type="match status" value="2"/>
</dbReference>
<dbReference type="FunFam" id="1.25.10.20:FF:000001">
    <property type="entry name" value="microsomal triglyceride transfer protein large subunit"/>
    <property type="match status" value="1"/>
</dbReference>
<protein>
    <submittedName>
        <fullName evidence="9">Microsomal triglyceride transfer protein</fullName>
    </submittedName>
</protein>
<dbReference type="SUPFAM" id="SSF56968">
    <property type="entry name" value="Lipovitellin-phosvitin complex, beta-sheet shell regions"/>
    <property type="match status" value="1"/>
</dbReference>
<evidence type="ECO:0000256" key="2">
    <source>
        <dbReference type="ARBA" id="ARBA00022448"/>
    </source>
</evidence>
<comment type="caution">
    <text evidence="7">Lacks conserved residue(s) required for the propagation of feature annotation.</text>
</comment>
<dbReference type="Pfam" id="PF19444">
    <property type="entry name" value="MTP_lip_bd"/>
    <property type="match status" value="1"/>
</dbReference>
<keyword evidence="3" id="KW-0732">Signal</keyword>
<evidence type="ECO:0000313" key="10">
    <source>
        <dbReference type="Proteomes" id="UP000298787"/>
    </source>
</evidence>
<evidence type="ECO:0000256" key="6">
    <source>
        <dbReference type="ARBA" id="ARBA00023157"/>
    </source>
</evidence>
<dbReference type="EMBL" id="CM014080">
    <property type="protein sequence ID" value="TKS68231.1"/>
    <property type="molecule type" value="Genomic_DNA"/>
</dbReference>
<evidence type="ECO:0000256" key="7">
    <source>
        <dbReference type="PROSITE-ProRule" id="PRU00557"/>
    </source>
</evidence>
<gene>
    <name evidence="9" type="ORF">D9C73_002292</name>
</gene>
<accession>A0A4U5U452</accession>
<dbReference type="GO" id="GO:0042632">
    <property type="term" value="P:cholesterol homeostasis"/>
    <property type="evidence" value="ECO:0007669"/>
    <property type="project" value="TreeGrafter"/>
</dbReference>
<keyword evidence="5" id="KW-0445">Lipid transport</keyword>
<dbReference type="InterPro" id="IPR015819">
    <property type="entry name" value="Lipid_transp_b-sht_shell"/>
</dbReference>
<dbReference type="GO" id="GO:0005783">
    <property type="term" value="C:endoplasmic reticulum"/>
    <property type="evidence" value="ECO:0007669"/>
    <property type="project" value="UniProtKB-SubCell"/>
</dbReference>
<evidence type="ECO:0000256" key="1">
    <source>
        <dbReference type="ARBA" id="ARBA00004240"/>
    </source>
</evidence>
<proteinExistence type="predicted"/>
<dbReference type="GO" id="GO:0005794">
    <property type="term" value="C:Golgi apparatus"/>
    <property type="evidence" value="ECO:0007669"/>
    <property type="project" value="TreeGrafter"/>
</dbReference>
<dbReference type="PROSITE" id="PS51211">
    <property type="entry name" value="VITELLOGENIN"/>
    <property type="match status" value="1"/>
</dbReference>
<dbReference type="AlphaFoldDB" id="A0A4U5U452"/>
<keyword evidence="4" id="KW-0256">Endoplasmic reticulum</keyword>
<comment type="subcellular location">
    <subcellularLocation>
        <location evidence="1">Endoplasmic reticulum</location>
    </subcellularLocation>
</comment>
<dbReference type="InterPro" id="IPR039988">
    <property type="entry name" value="MTTP"/>
</dbReference>
<evidence type="ECO:0000313" key="9">
    <source>
        <dbReference type="EMBL" id="TKS68231.1"/>
    </source>
</evidence>